<gene>
    <name evidence="2" type="ORF">GUITHDRAFT_101154</name>
</gene>
<dbReference type="GeneID" id="17309891"/>
<accession>L1JZC4</accession>
<keyword evidence="4" id="KW-1185">Reference proteome</keyword>
<dbReference type="EnsemblProtists" id="EKX53453">
    <property type="protein sequence ID" value="EKX53453"/>
    <property type="gene ID" value="GUITHDRAFT_101154"/>
</dbReference>
<protein>
    <submittedName>
        <fullName evidence="2 3">Uncharacterized protein</fullName>
    </submittedName>
</protein>
<dbReference type="EMBL" id="JH992970">
    <property type="protein sequence ID" value="EKX53453.1"/>
    <property type="molecule type" value="Genomic_DNA"/>
</dbReference>
<dbReference type="PaxDb" id="55529-EKX53453"/>
<dbReference type="Proteomes" id="UP000011087">
    <property type="component" value="Unassembled WGS sequence"/>
</dbReference>
<dbReference type="RefSeq" id="XP_005840433.1">
    <property type="nucleotide sequence ID" value="XM_005840376.1"/>
</dbReference>
<feature type="coiled-coil region" evidence="1">
    <location>
        <begin position="208"/>
        <end position="277"/>
    </location>
</feature>
<name>L1JZC4_GUITC</name>
<evidence type="ECO:0000313" key="2">
    <source>
        <dbReference type="EMBL" id="EKX53453.1"/>
    </source>
</evidence>
<feature type="coiled-coil region" evidence="1">
    <location>
        <begin position="23"/>
        <end position="113"/>
    </location>
</feature>
<sequence>MEWRHKGEMQREKSTNEALASFASSLTRKMAELQTNLKLAEHKSSTLLSELEGQKSANSKLNQEAHELREILEKKNKYIDKLDCEIEDARGEARRLAEVVNTLQAENTTLKKKIGSSLRDYKTRTEELVKANLELESMTEACECSWTEVKVLRRKLENLVVLSRKGEVKDLSSLSDVELCEMIMVEMRSSQDRERQLEGLLEHSRTLKDVLQHELNMAKESLAEFQGELRVQSEIGQEKLENEVRTQSLIRDLSSKLKEAREELLKERSEKEDVLRKHHVLLSELSYAETDFARSLSPRPYDIFSQCVKHPVDDKSKTWQPASPNSDCCNKHVELNSGWRVQPSENLSSKDVQGWAFQKQEVAREREKSPTTANEKFTMWQKNDLGRQLRDIRMRLTSAQI</sequence>
<organism evidence="2">
    <name type="scientific">Guillardia theta (strain CCMP2712)</name>
    <name type="common">Cryptophyte</name>
    <dbReference type="NCBI Taxonomy" id="905079"/>
    <lineage>
        <taxon>Eukaryota</taxon>
        <taxon>Cryptophyceae</taxon>
        <taxon>Pyrenomonadales</taxon>
        <taxon>Geminigeraceae</taxon>
        <taxon>Guillardia</taxon>
    </lineage>
</organism>
<keyword evidence="1" id="KW-0175">Coiled coil</keyword>
<dbReference type="HOGENOM" id="CLU_687845_0_0_1"/>
<reference evidence="4" key="2">
    <citation type="submission" date="2012-11" db="EMBL/GenBank/DDBJ databases">
        <authorList>
            <person name="Kuo A."/>
            <person name="Curtis B.A."/>
            <person name="Tanifuji G."/>
            <person name="Burki F."/>
            <person name="Gruber A."/>
            <person name="Irimia M."/>
            <person name="Maruyama S."/>
            <person name="Arias M.C."/>
            <person name="Ball S.G."/>
            <person name="Gile G.H."/>
            <person name="Hirakawa Y."/>
            <person name="Hopkins J.F."/>
            <person name="Rensing S.A."/>
            <person name="Schmutz J."/>
            <person name="Symeonidi A."/>
            <person name="Elias M."/>
            <person name="Eveleigh R.J."/>
            <person name="Herman E.K."/>
            <person name="Klute M.J."/>
            <person name="Nakayama T."/>
            <person name="Obornik M."/>
            <person name="Reyes-Prieto A."/>
            <person name="Armbrust E.V."/>
            <person name="Aves S.J."/>
            <person name="Beiko R.G."/>
            <person name="Coutinho P."/>
            <person name="Dacks J.B."/>
            <person name="Durnford D.G."/>
            <person name="Fast N.M."/>
            <person name="Green B.R."/>
            <person name="Grisdale C."/>
            <person name="Hempe F."/>
            <person name="Henrissat B."/>
            <person name="Hoppner M.P."/>
            <person name="Ishida K.-I."/>
            <person name="Kim E."/>
            <person name="Koreny L."/>
            <person name="Kroth P.G."/>
            <person name="Liu Y."/>
            <person name="Malik S.-B."/>
            <person name="Maier U.G."/>
            <person name="McRose D."/>
            <person name="Mock T."/>
            <person name="Neilson J.A."/>
            <person name="Onodera N.T."/>
            <person name="Poole A.M."/>
            <person name="Pritham E.J."/>
            <person name="Richards T.A."/>
            <person name="Rocap G."/>
            <person name="Roy S.W."/>
            <person name="Sarai C."/>
            <person name="Schaack S."/>
            <person name="Shirato S."/>
            <person name="Slamovits C.H."/>
            <person name="Spencer D.F."/>
            <person name="Suzuki S."/>
            <person name="Worden A.Z."/>
            <person name="Zauner S."/>
            <person name="Barry K."/>
            <person name="Bell C."/>
            <person name="Bharti A.K."/>
            <person name="Crow J.A."/>
            <person name="Grimwood J."/>
            <person name="Kramer R."/>
            <person name="Lindquist E."/>
            <person name="Lucas S."/>
            <person name="Salamov A."/>
            <person name="McFadden G.I."/>
            <person name="Lane C.E."/>
            <person name="Keeling P.J."/>
            <person name="Gray M.W."/>
            <person name="Grigoriev I.V."/>
            <person name="Archibald J.M."/>
        </authorList>
    </citation>
    <scope>NUCLEOTIDE SEQUENCE</scope>
    <source>
        <strain evidence="4">CCMP2712</strain>
    </source>
</reference>
<proteinExistence type="predicted"/>
<reference evidence="2 4" key="1">
    <citation type="journal article" date="2012" name="Nature">
        <title>Algal genomes reveal evolutionary mosaicism and the fate of nucleomorphs.</title>
        <authorList>
            <consortium name="DOE Joint Genome Institute"/>
            <person name="Curtis B.A."/>
            <person name="Tanifuji G."/>
            <person name="Burki F."/>
            <person name="Gruber A."/>
            <person name="Irimia M."/>
            <person name="Maruyama S."/>
            <person name="Arias M.C."/>
            <person name="Ball S.G."/>
            <person name="Gile G.H."/>
            <person name="Hirakawa Y."/>
            <person name="Hopkins J.F."/>
            <person name="Kuo A."/>
            <person name="Rensing S.A."/>
            <person name="Schmutz J."/>
            <person name="Symeonidi A."/>
            <person name="Elias M."/>
            <person name="Eveleigh R.J."/>
            <person name="Herman E.K."/>
            <person name="Klute M.J."/>
            <person name="Nakayama T."/>
            <person name="Obornik M."/>
            <person name="Reyes-Prieto A."/>
            <person name="Armbrust E.V."/>
            <person name="Aves S.J."/>
            <person name="Beiko R.G."/>
            <person name="Coutinho P."/>
            <person name="Dacks J.B."/>
            <person name="Durnford D.G."/>
            <person name="Fast N.M."/>
            <person name="Green B.R."/>
            <person name="Grisdale C.J."/>
            <person name="Hempel F."/>
            <person name="Henrissat B."/>
            <person name="Hoppner M.P."/>
            <person name="Ishida K."/>
            <person name="Kim E."/>
            <person name="Koreny L."/>
            <person name="Kroth P.G."/>
            <person name="Liu Y."/>
            <person name="Malik S.B."/>
            <person name="Maier U.G."/>
            <person name="McRose D."/>
            <person name="Mock T."/>
            <person name="Neilson J.A."/>
            <person name="Onodera N.T."/>
            <person name="Poole A.M."/>
            <person name="Pritham E.J."/>
            <person name="Richards T.A."/>
            <person name="Rocap G."/>
            <person name="Roy S.W."/>
            <person name="Sarai C."/>
            <person name="Schaack S."/>
            <person name="Shirato S."/>
            <person name="Slamovits C.H."/>
            <person name="Spencer D.F."/>
            <person name="Suzuki S."/>
            <person name="Worden A.Z."/>
            <person name="Zauner S."/>
            <person name="Barry K."/>
            <person name="Bell C."/>
            <person name="Bharti A.K."/>
            <person name="Crow J.A."/>
            <person name="Grimwood J."/>
            <person name="Kramer R."/>
            <person name="Lindquist E."/>
            <person name="Lucas S."/>
            <person name="Salamov A."/>
            <person name="McFadden G.I."/>
            <person name="Lane C.E."/>
            <person name="Keeling P.J."/>
            <person name="Gray M.W."/>
            <person name="Grigoriev I.V."/>
            <person name="Archibald J.M."/>
        </authorList>
    </citation>
    <scope>NUCLEOTIDE SEQUENCE</scope>
    <source>
        <strain evidence="2 4">CCMP2712</strain>
    </source>
</reference>
<reference evidence="3" key="3">
    <citation type="submission" date="2016-03" db="UniProtKB">
        <authorList>
            <consortium name="EnsemblProtists"/>
        </authorList>
    </citation>
    <scope>IDENTIFICATION</scope>
</reference>
<evidence type="ECO:0000256" key="1">
    <source>
        <dbReference type="SAM" id="Coils"/>
    </source>
</evidence>
<evidence type="ECO:0000313" key="4">
    <source>
        <dbReference type="Proteomes" id="UP000011087"/>
    </source>
</evidence>
<dbReference type="KEGG" id="gtt:GUITHDRAFT_101154"/>
<dbReference type="AlphaFoldDB" id="L1JZC4"/>
<evidence type="ECO:0000313" key="3">
    <source>
        <dbReference type="EnsemblProtists" id="EKX53453"/>
    </source>
</evidence>